<feature type="region of interest" description="Disordered" evidence="10">
    <location>
        <begin position="1"/>
        <end position="22"/>
    </location>
</feature>
<dbReference type="InterPro" id="IPR000297">
    <property type="entry name" value="PPIase_PpiC"/>
</dbReference>
<dbReference type="GO" id="GO:0003755">
    <property type="term" value="F:peptidyl-prolyl cis-trans isomerase activity"/>
    <property type="evidence" value="ECO:0007669"/>
    <property type="project" value="UniProtKB-EC"/>
</dbReference>
<dbReference type="PROSITE" id="PS50198">
    <property type="entry name" value="PPIC_PPIASE_2"/>
    <property type="match status" value="1"/>
</dbReference>
<dbReference type="Gene3D" id="3.10.50.40">
    <property type="match status" value="1"/>
</dbReference>
<dbReference type="PANTHER" id="PTHR47637:SF1">
    <property type="entry name" value="CHAPERONE SURA"/>
    <property type="match status" value="1"/>
</dbReference>
<evidence type="ECO:0000256" key="9">
    <source>
        <dbReference type="PROSITE-ProRule" id="PRU00278"/>
    </source>
</evidence>
<evidence type="ECO:0000256" key="3">
    <source>
        <dbReference type="ARBA" id="ARBA00022764"/>
    </source>
</evidence>
<keyword evidence="6 9" id="KW-0413">Isomerase</keyword>
<dbReference type="InterPro" id="IPR046357">
    <property type="entry name" value="PPIase_dom_sf"/>
</dbReference>
<dbReference type="SUPFAM" id="SSF54534">
    <property type="entry name" value="FKBP-like"/>
    <property type="match status" value="2"/>
</dbReference>
<evidence type="ECO:0000256" key="7">
    <source>
        <dbReference type="ARBA" id="ARBA00030642"/>
    </source>
</evidence>
<evidence type="ECO:0000256" key="1">
    <source>
        <dbReference type="ARBA" id="ARBA00018370"/>
    </source>
</evidence>
<dbReference type="Pfam" id="PF09312">
    <property type="entry name" value="SurA_N"/>
    <property type="match status" value="1"/>
</dbReference>
<reference evidence="12 13" key="1">
    <citation type="submission" date="2023-02" db="EMBL/GenBank/DDBJ databases">
        <title>Genome sequence of Sphingomonas naphthae.</title>
        <authorList>
            <person name="Kim S."/>
            <person name="Heo J."/>
            <person name="Kwon S.-W."/>
        </authorList>
    </citation>
    <scope>NUCLEOTIDE SEQUENCE [LARGE SCALE GENOMIC DNA]</scope>
    <source>
        <strain evidence="12 13">KACC 18716</strain>
    </source>
</reference>
<name>A0ABY7TQB5_9SPHN</name>
<sequence>MAIAQQQAVPRQPGNSADALDLPTDLQVFGPRDPAIRKATAIVNGTIITDTDVDQRLALVIVANGGQVPDAERERLRLQILRNLIDETLQIQEAAAQDLKVSAAEIDQTFNRLASQFKRTPKDFATYLTSVGSSAASLKRQVEGETAWRRVLGRKVEPFVNVGEEEVKAIMARLNASKGAQEYRIGEIYLSDTPATAAQVRANADRIVEQVRQGGAFVAYARQYSEASTAAVGGDLGWVRLEQLPDELASAAREMNAGQISEPIQLAGGWSILAVIDKRQVLTADPRDSVLSLKQVSITFPKGTSQTAATGQVERFANMAREIKGCGSVADAAAKVGAEVVSSDGVAVRDLPAPLQDIMLKLNIGESSPPFGTVEDGVRTLVLCGRDEPAAASGPSFDQIYSQLEEERVNRRAQRYLRDLRRDAVIDYR</sequence>
<proteinExistence type="predicted"/>
<dbReference type="Pfam" id="PF00639">
    <property type="entry name" value="Rotamase"/>
    <property type="match status" value="1"/>
</dbReference>
<evidence type="ECO:0000256" key="6">
    <source>
        <dbReference type="ARBA" id="ARBA00023235"/>
    </source>
</evidence>
<evidence type="ECO:0000259" key="11">
    <source>
        <dbReference type="PROSITE" id="PS50198"/>
    </source>
</evidence>
<evidence type="ECO:0000256" key="8">
    <source>
        <dbReference type="ARBA" id="ARBA00031484"/>
    </source>
</evidence>
<evidence type="ECO:0000313" key="13">
    <source>
        <dbReference type="Proteomes" id="UP001220395"/>
    </source>
</evidence>
<dbReference type="PANTHER" id="PTHR47637">
    <property type="entry name" value="CHAPERONE SURA"/>
    <property type="match status" value="1"/>
</dbReference>
<evidence type="ECO:0000256" key="2">
    <source>
        <dbReference type="ARBA" id="ARBA00022729"/>
    </source>
</evidence>
<gene>
    <name evidence="12" type="ORF">PQ455_08370</name>
</gene>
<keyword evidence="5" id="KW-0143">Chaperone</keyword>
<protein>
    <recommendedName>
        <fullName evidence="1">Parvulin-like PPIase</fullName>
    </recommendedName>
    <alternativeName>
        <fullName evidence="7">Peptidyl-prolyl cis-trans isomerase plp</fullName>
    </alternativeName>
    <alternativeName>
        <fullName evidence="8">Rotamase plp</fullName>
    </alternativeName>
</protein>
<evidence type="ECO:0000313" key="12">
    <source>
        <dbReference type="EMBL" id="WCT75427.1"/>
    </source>
</evidence>
<evidence type="ECO:0000256" key="10">
    <source>
        <dbReference type="SAM" id="MobiDB-lite"/>
    </source>
</evidence>
<organism evidence="12 13">
    <name type="scientific">Sphingomonas naphthae</name>
    <dbReference type="NCBI Taxonomy" id="1813468"/>
    <lineage>
        <taxon>Bacteria</taxon>
        <taxon>Pseudomonadati</taxon>
        <taxon>Pseudomonadota</taxon>
        <taxon>Alphaproteobacteria</taxon>
        <taxon>Sphingomonadales</taxon>
        <taxon>Sphingomonadaceae</taxon>
        <taxon>Sphingomonas</taxon>
    </lineage>
</organism>
<dbReference type="InterPro" id="IPR027304">
    <property type="entry name" value="Trigger_fact/SurA_dom_sf"/>
</dbReference>
<feature type="domain" description="PpiC" evidence="11">
    <location>
        <begin position="180"/>
        <end position="277"/>
    </location>
</feature>
<keyword evidence="3" id="KW-0574">Periplasm</keyword>
<dbReference type="InterPro" id="IPR050280">
    <property type="entry name" value="OMP_Chaperone_SurA"/>
</dbReference>
<keyword evidence="2" id="KW-0732">Signal</keyword>
<evidence type="ECO:0000256" key="5">
    <source>
        <dbReference type="ARBA" id="ARBA00023186"/>
    </source>
</evidence>
<dbReference type="Gene3D" id="1.10.4030.10">
    <property type="entry name" value="Porin chaperone SurA, peptide-binding domain"/>
    <property type="match status" value="1"/>
</dbReference>
<dbReference type="Proteomes" id="UP001220395">
    <property type="component" value="Chromosome"/>
</dbReference>
<keyword evidence="4 9" id="KW-0697">Rotamase</keyword>
<dbReference type="InterPro" id="IPR015391">
    <property type="entry name" value="SurA_N"/>
</dbReference>
<keyword evidence="13" id="KW-1185">Reference proteome</keyword>
<evidence type="ECO:0000256" key="4">
    <source>
        <dbReference type="ARBA" id="ARBA00023110"/>
    </source>
</evidence>
<dbReference type="EMBL" id="CP117411">
    <property type="protein sequence ID" value="WCT75427.1"/>
    <property type="molecule type" value="Genomic_DNA"/>
</dbReference>
<feature type="compositionally biased region" description="Polar residues" evidence="10">
    <location>
        <begin position="1"/>
        <end position="15"/>
    </location>
</feature>
<dbReference type="SUPFAM" id="SSF109998">
    <property type="entry name" value="Triger factor/SurA peptide-binding domain-like"/>
    <property type="match status" value="1"/>
</dbReference>
<accession>A0ABY7TQB5</accession>